<dbReference type="AlphaFoldDB" id="A0A833Z1X9"/>
<feature type="region of interest" description="Disordered" evidence="3">
    <location>
        <begin position="121"/>
        <end position="140"/>
    </location>
</feature>
<reference evidence="4 5" key="1">
    <citation type="journal article" date="2020" name="Nature">
        <title>Six reference-quality genomes reveal evolution of bat adaptations.</title>
        <authorList>
            <person name="Jebb D."/>
            <person name="Huang Z."/>
            <person name="Pippel M."/>
            <person name="Hughes G.M."/>
            <person name="Lavrichenko K."/>
            <person name="Devanna P."/>
            <person name="Winkler S."/>
            <person name="Jermiin L.S."/>
            <person name="Skirmuntt E.C."/>
            <person name="Katzourakis A."/>
            <person name="Burkitt-Gray L."/>
            <person name="Ray D.A."/>
            <person name="Sullivan K.A.M."/>
            <person name="Roscito J.G."/>
            <person name="Kirilenko B.M."/>
            <person name="Davalos L.M."/>
            <person name="Corthals A.P."/>
            <person name="Power M.L."/>
            <person name="Jones G."/>
            <person name="Ransome R.D."/>
            <person name="Dechmann D.K.N."/>
            <person name="Locatelli A.G."/>
            <person name="Puechmaille S.J."/>
            <person name="Fedrigo O."/>
            <person name="Jarvis E.D."/>
            <person name="Hiller M."/>
            <person name="Vernes S.C."/>
            <person name="Myers E.W."/>
            <person name="Teeling E.C."/>
        </authorList>
    </citation>
    <scope>NUCLEOTIDE SEQUENCE [LARGE SCALE GENOMIC DNA]</scope>
    <source>
        <strain evidence="4">Bat1K_MPI-CBG_1</strain>
    </source>
</reference>
<evidence type="ECO:0000256" key="2">
    <source>
        <dbReference type="ARBA" id="ARBA00022737"/>
    </source>
</evidence>
<dbReference type="PANTHER" id="PTHR48051:SF1">
    <property type="entry name" value="RAS SUPPRESSOR PROTEIN 1"/>
    <property type="match status" value="1"/>
</dbReference>
<dbReference type="InterPro" id="IPR050216">
    <property type="entry name" value="LRR_domain-containing"/>
</dbReference>
<feature type="region of interest" description="Disordered" evidence="3">
    <location>
        <begin position="237"/>
        <end position="258"/>
    </location>
</feature>
<evidence type="ECO:0000256" key="1">
    <source>
        <dbReference type="ARBA" id="ARBA00022614"/>
    </source>
</evidence>
<accession>A0A833Z1X9</accession>
<dbReference type="InterPro" id="IPR003591">
    <property type="entry name" value="Leu-rich_rpt_typical-subtyp"/>
</dbReference>
<comment type="caution">
    <text evidence="4">The sequence shown here is derived from an EMBL/GenBank/DDBJ whole genome shotgun (WGS) entry which is preliminary data.</text>
</comment>
<name>A0A833Z1X9_9CHIR</name>
<evidence type="ECO:0000313" key="5">
    <source>
        <dbReference type="Proteomes" id="UP000664940"/>
    </source>
</evidence>
<dbReference type="Pfam" id="PF13855">
    <property type="entry name" value="LRR_8"/>
    <property type="match status" value="1"/>
</dbReference>
<dbReference type="PROSITE" id="PS51450">
    <property type="entry name" value="LRR"/>
    <property type="match status" value="2"/>
</dbReference>
<organism evidence="4 5">
    <name type="scientific">Phyllostomus discolor</name>
    <name type="common">pale spear-nosed bat</name>
    <dbReference type="NCBI Taxonomy" id="89673"/>
    <lineage>
        <taxon>Eukaryota</taxon>
        <taxon>Metazoa</taxon>
        <taxon>Chordata</taxon>
        <taxon>Craniata</taxon>
        <taxon>Vertebrata</taxon>
        <taxon>Euteleostomi</taxon>
        <taxon>Mammalia</taxon>
        <taxon>Eutheria</taxon>
        <taxon>Laurasiatheria</taxon>
        <taxon>Chiroptera</taxon>
        <taxon>Yangochiroptera</taxon>
        <taxon>Phyllostomidae</taxon>
        <taxon>Phyllostominae</taxon>
        <taxon>Phyllostomus</taxon>
    </lineage>
</organism>
<dbReference type="SMART" id="SM00369">
    <property type="entry name" value="LRR_TYP"/>
    <property type="match status" value="4"/>
</dbReference>
<dbReference type="SUPFAM" id="SSF52058">
    <property type="entry name" value="L domain-like"/>
    <property type="match status" value="1"/>
</dbReference>
<dbReference type="InterPro" id="IPR032675">
    <property type="entry name" value="LRR_dom_sf"/>
</dbReference>
<dbReference type="Gene3D" id="3.80.10.10">
    <property type="entry name" value="Ribonuclease Inhibitor"/>
    <property type="match status" value="1"/>
</dbReference>
<dbReference type="Proteomes" id="UP000664940">
    <property type="component" value="Unassembled WGS sequence"/>
</dbReference>
<gene>
    <name evidence="4" type="ORF">HJG60_012412</name>
</gene>
<proteinExistence type="predicted"/>
<keyword evidence="1" id="KW-0433">Leucine-rich repeat</keyword>
<feature type="compositionally biased region" description="Basic and acidic residues" evidence="3">
    <location>
        <begin position="248"/>
        <end position="258"/>
    </location>
</feature>
<keyword evidence="2" id="KW-0677">Repeat</keyword>
<dbReference type="PANTHER" id="PTHR48051">
    <property type="match status" value="1"/>
</dbReference>
<evidence type="ECO:0000313" key="4">
    <source>
        <dbReference type="EMBL" id="KAF6084452.1"/>
    </source>
</evidence>
<dbReference type="GO" id="GO:0005737">
    <property type="term" value="C:cytoplasm"/>
    <property type="evidence" value="ECO:0007669"/>
    <property type="project" value="TreeGrafter"/>
</dbReference>
<evidence type="ECO:0000256" key="3">
    <source>
        <dbReference type="SAM" id="MobiDB-lite"/>
    </source>
</evidence>
<dbReference type="EMBL" id="JABVXQ010000012">
    <property type="protein sequence ID" value="KAF6084452.1"/>
    <property type="molecule type" value="Genomic_DNA"/>
</dbReference>
<dbReference type="InterPro" id="IPR001611">
    <property type="entry name" value="Leu-rich_rpt"/>
</dbReference>
<protein>
    <submittedName>
        <fullName evidence="4">Leucine rich repeat containing 63</fullName>
    </submittedName>
</protein>
<sequence>MQNHPQLLLRRPLPPKLPKLPLYKKVRTATTNKIELPRVKFTQDERKRTSFPAPVSRKELQPSVTIYNLSLEEQVHVRKRVATVSVSPKPQLDHWDIPDTTAGCVFFPSCPSASTRVFRKETKRAKRSGRPEGQPSRIKKTSVESTLKDILIFSSTFPERASAPPAGAPGLPGHLPDLPLAKSRAYTVKQPLIDWSTARPSLLPRITPVQGHQWFGHLQQGTALLLNITRFPGSLSIPPPVLPRKPRRQSEIETRKTDTESLEVVPSLTAPREGLIKTKKLNEAEAQVKRRDVYKTVVTTQYEAIQAMTELAVVNCQIYGRNALNLKGFFILNCPDLTPLALQLIYLNLSFNDISSFPTEIFCLKYLQILILRNNPIKAIPSEIQQLRFLRVFNIAFNLILTLPPGLFYLPYLEELNVSYNSIAVIPNEIQLLRSLRLLVVDGNDLTSFPPGILRLKLRKIQFDNNFTHPYLWKENSLNSPQRLTEAASLSFLKNNLHKYYDAIPAKIQVLLKCASKCEWCQGPRFGEGYRVIQSCNIFGVSRLPVLFRVCSSSCYRAVNERSVF</sequence>